<organism evidence="2">
    <name type="scientific">Caenorhabditis brenneri</name>
    <name type="common">Nematode worm</name>
    <dbReference type="NCBI Taxonomy" id="135651"/>
    <lineage>
        <taxon>Eukaryota</taxon>
        <taxon>Metazoa</taxon>
        <taxon>Ecdysozoa</taxon>
        <taxon>Nematoda</taxon>
        <taxon>Chromadorea</taxon>
        <taxon>Rhabditida</taxon>
        <taxon>Rhabditina</taxon>
        <taxon>Rhabditomorpha</taxon>
        <taxon>Rhabditoidea</taxon>
        <taxon>Rhabditidae</taxon>
        <taxon>Peloderinae</taxon>
        <taxon>Caenorhabditis</taxon>
    </lineage>
</organism>
<proteinExistence type="predicted"/>
<keyword evidence="2" id="KW-1185">Reference proteome</keyword>
<accession>G0N448</accession>
<evidence type="ECO:0000313" key="1">
    <source>
        <dbReference type="EMBL" id="EGT52317.1"/>
    </source>
</evidence>
<dbReference type="InParanoid" id="G0N448"/>
<dbReference type="EMBL" id="GL379836">
    <property type="protein sequence ID" value="EGT52317.1"/>
    <property type="molecule type" value="Genomic_DNA"/>
</dbReference>
<protein>
    <submittedName>
        <fullName evidence="1">Uncharacterized protein</fullName>
    </submittedName>
</protein>
<reference evidence="2" key="1">
    <citation type="submission" date="2011-07" db="EMBL/GenBank/DDBJ databases">
        <authorList>
            <consortium name="Caenorhabditis brenneri Sequencing and Analysis Consortium"/>
            <person name="Wilson R.K."/>
        </authorList>
    </citation>
    <scope>NUCLEOTIDE SEQUENCE [LARGE SCALE GENOMIC DNA]</scope>
    <source>
        <strain evidence="2">PB2801</strain>
    </source>
</reference>
<dbReference type="Proteomes" id="UP000008068">
    <property type="component" value="Unassembled WGS sequence"/>
</dbReference>
<gene>
    <name evidence="1" type="ORF">CAEBREN_17016</name>
</gene>
<name>G0N448_CAEBE</name>
<sequence>MENRVTKIEHLCNLT</sequence>
<evidence type="ECO:0000313" key="2">
    <source>
        <dbReference type="Proteomes" id="UP000008068"/>
    </source>
</evidence>